<accession>F0FCV7</accession>
<dbReference type="EMBL" id="AEWY01000003">
    <property type="protein sequence ID" value="EGC22927.1"/>
    <property type="molecule type" value="Genomic_DNA"/>
</dbReference>
<dbReference type="PIRSF" id="PIRSF037847">
    <property type="entry name" value="NiaR"/>
    <property type="match status" value="1"/>
</dbReference>
<dbReference type="InterPro" id="IPR026043">
    <property type="entry name" value="NadR"/>
</dbReference>
<dbReference type="Proteomes" id="UP000004185">
    <property type="component" value="Unassembled WGS sequence"/>
</dbReference>
<feature type="binding site" evidence="1">
    <location>
        <position position="149"/>
    </location>
    <ligand>
        <name>Ni(2+)</name>
        <dbReference type="ChEBI" id="CHEBI:49786"/>
    </ligand>
</feature>
<dbReference type="HOGENOM" id="CLU_108798_0_0_9"/>
<dbReference type="RefSeq" id="WP_002897397.1">
    <property type="nucleotide sequence ID" value="NZ_GL872307.1"/>
</dbReference>
<evidence type="ECO:0000256" key="1">
    <source>
        <dbReference type="PIRSR" id="PIRSR037847-1"/>
    </source>
</evidence>
<dbReference type="PANTHER" id="PTHR40068">
    <property type="entry name" value="TRANSCRIPTION REPRESSOR NIAR-RELATED"/>
    <property type="match status" value="1"/>
</dbReference>
<sequence length="177" mass="20217">MVYNEAMTKQRREELLNLLKTSSAALNGQSLAEHFHVTRQIIVQDIALLRADGAPILSTNRGYLYKDRQESTAVYQLFKVQHRAEDMEAELLAIVDNGGRVQTILVEHPVYGEIQTYLKLTCRRDVQHFLQQVASCAFRPLSELTDGVHYHLVQADSQQDLDYVESALRDLGFLQDK</sequence>
<evidence type="ECO:0000313" key="5">
    <source>
        <dbReference type="Proteomes" id="UP000004185"/>
    </source>
</evidence>
<gene>
    <name evidence="4" type="ORF">HMPREF9388_0539</name>
</gene>
<feature type="binding site" evidence="1">
    <location>
        <position position="90"/>
    </location>
    <ligand>
        <name>Ni(2+)</name>
        <dbReference type="ChEBI" id="CHEBI:49786"/>
    </ligand>
</feature>
<evidence type="ECO:0000259" key="2">
    <source>
        <dbReference type="Pfam" id="PF02829"/>
    </source>
</evidence>
<proteinExistence type="predicted"/>
<comment type="caution">
    <text evidence="4">The sequence shown here is derived from an EMBL/GenBank/DDBJ whole genome shotgun (WGS) entry which is preliminary data.</text>
</comment>
<evidence type="ECO:0000259" key="3">
    <source>
        <dbReference type="Pfam" id="PF08279"/>
    </source>
</evidence>
<dbReference type="SUPFAM" id="SSF46785">
    <property type="entry name" value="Winged helix' DNA-binding domain"/>
    <property type="match status" value="1"/>
</dbReference>
<reference evidence="4 5" key="1">
    <citation type="submission" date="2011-01" db="EMBL/GenBank/DDBJ databases">
        <authorList>
            <person name="Muzny D."/>
            <person name="Qin X."/>
            <person name="Deng J."/>
            <person name="Jiang H."/>
            <person name="Liu Y."/>
            <person name="Qu J."/>
            <person name="Song X.-Z."/>
            <person name="Zhang L."/>
            <person name="Thornton R."/>
            <person name="Coyle M."/>
            <person name="Francisco L."/>
            <person name="Jackson L."/>
            <person name="Javaid M."/>
            <person name="Korchina V."/>
            <person name="Kovar C."/>
            <person name="Mata R."/>
            <person name="Mathew T."/>
            <person name="Ngo R."/>
            <person name="Nguyen L."/>
            <person name="Nguyen N."/>
            <person name="Okwuonu G."/>
            <person name="Ongeri F."/>
            <person name="Pham C."/>
            <person name="Simmons D."/>
            <person name="Wilczek-Boney K."/>
            <person name="Hale W."/>
            <person name="Jakkamsetti A."/>
            <person name="Pham P."/>
            <person name="Ruth R."/>
            <person name="San Lucas F."/>
            <person name="Warren J."/>
            <person name="Zhang J."/>
            <person name="Zhao Z."/>
            <person name="Zhou C."/>
            <person name="Zhu D."/>
            <person name="Lee S."/>
            <person name="Bess C."/>
            <person name="Blankenburg K."/>
            <person name="Forbes L."/>
            <person name="Fu Q."/>
            <person name="Gubbala S."/>
            <person name="Hirani K."/>
            <person name="Jayaseelan J.C."/>
            <person name="Lara F."/>
            <person name="Munidasa M."/>
            <person name="Palculict T."/>
            <person name="Patil S."/>
            <person name="Pu L.-L."/>
            <person name="Saada N."/>
            <person name="Tang L."/>
            <person name="Weissenberger G."/>
            <person name="Zhu Y."/>
            <person name="Hemphill L."/>
            <person name="Shang Y."/>
            <person name="Youmans B."/>
            <person name="Ayvaz T."/>
            <person name="Ross M."/>
            <person name="Santibanez J."/>
            <person name="Aqrawi P."/>
            <person name="Gross S."/>
            <person name="Joshi V."/>
            <person name="Fowler G."/>
            <person name="Nazareth L."/>
            <person name="Reid J."/>
            <person name="Worley K."/>
            <person name="Petrosino J."/>
            <person name="Highlander S."/>
            <person name="Gibbs R."/>
        </authorList>
    </citation>
    <scope>NUCLEOTIDE SEQUENCE [LARGE SCALE GENOMIC DNA]</scope>
    <source>
        <strain evidence="4 5">SK353</strain>
    </source>
</reference>
<dbReference type="PANTHER" id="PTHR40068:SF1">
    <property type="entry name" value="TRANSCRIPTION REPRESSOR NIAR-RELATED"/>
    <property type="match status" value="1"/>
</dbReference>
<keyword evidence="1" id="KW-0479">Metal-binding</keyword>
<feature type="binding site" evidence="1">
    <location>
        <position position="151"/>
    </location>
    <ligand>
        <name>Ni(2+)</name>
        <dbReference type="ChEBI" id="CHEBI:49786"/>
    </ligand>
</feature>
<dbReference type="InterPro" id="IPR036388">
    <property type="entry name" value="WH-like_DNA-bd_sf"/>
</dbReference>
<feature type="binding site" evidence="1">
    <location>
        <position position="82"/>
    </location>
    <ligand>
        <name>Ni(2+)</name>
        <dbReference type="ChEBI" id="CHEBI:49786"/>
    </ligand>
</feature>
<dbReference type="SUPFAM" id="SSF75500">
    <property type="entry name" value="Putative transcriptional regulator TM1602, C-terminal domain"/>
    <property type="match status" value="1"/>
</dbReference>
<dbReference type="Pfam" id="PF02829">
    <property type="entry name" value="3H"/>
    <property type="match status" value="1"/>
</dbReference>
<keyword evidence="1" id="KW-0533">Nickel</keyword>
<dbReference type="Gene3D" id="1.10.10.10">
    <property type="entry name" value="Winged helix-like DNA-binding domain superfamily/Winged helix DNA-binding domain"/>
    <property type="match status" value="1"/>
</dbReference>
<dbReference type="AlphaFoldDB" id="F0FCV7"/>
<dbReference type="InterPro" id="IPR004173">
    <property type="entry name" value="3H_domain"/>
</dbReference>
<feature type="domain" description="Helix-turn-helix type 11" evidence="3">
    <location>
        <begin position="11"/>
        <end position="63"/>
    </location>
</feature>
<dbReference type="InterPro" id="IPR036390">
    <property type="entry name" value="WH_DNA-bd_sf"/>
</dbReference>
<name>F0FCV7_STRSA</name>
<feature type="domain" description="3H" evidence="2">
    <location>
        <begin position="79"/>
        <end position="174"/>
    </location>
</feature>
<dbReference type="InterPro" id="IPR013196">
    <property type="entry name" value="HTH_11"/>
</dbReference>
<protein>
    <submittedName>
        <fullName evidence="4">HTH domain protein</fullName>
    </submittedName>
</protein>
<dbReference type="Gene3D" id="3.30.1340.20">
    <property type="entry name" value="3H domain"/>
    <property type="match status" value="1"/>
</dbReference>
<organism evidence="4 5">
    <name type="scientific">Streptococcus sanguinis SK353</name>
    <dbReference type="NCBI Taxonomy" id="888815"/>
    <lineage>
        <taxon>Bacteria</taxon>
        <taxon>Bacillati</taxon>
        <taxon>Bacillota</taxon>
        <taxon>Bacilli</taxon>
        <taxon>Lactobacillales</taxon>
        <taxon>Streptococcaceae</taxon>
        <taxon>Streptococcus</taxon>
    </lineage>
</organism>
<dbReference type="GO" id="GO:0046872">
    <property type="term" value="F:metal ion binding"/>
    <property type="evidence" value="ECO:0007669"/>
    <property type="project" value="UniProtKB-KW"/>
</dbReference>
<dbReference type="Pfam" id="PF08279">
    <property type="entry name" value="HTH_11"/>
    <property type="match status" value="1"/>
</dbReference>
<dbReference type="InterPro" id="IPR035922">
    <property type="entry name" value="3H_dom_sf"/>
</dbReference>
<evidence type="ECO:0000313" key="4">
    <source>
        <dbReference type="EMBL" id="EGC22927.1"/>
    </source>
</evidence>
<dbReference type="PATRIC" id="fig|888815.3.peg.532"/>